<dbReference type="SFLD" id="SFLDS00029">
    <property type="entry name" value="Radical_SAM"/>
    <property type="match status" value="1"/>
</dbReference>
<keyword evidence="3" id="KW-1185">Reference proteome</keyword>
<dbReference type="Proteomes" id="UP000070405">
    <property type="component" value="Unassembled WGS sequence"/>
</dbReference>
<comment type="caution">
    <text evidence="2">The sequence shown here is derived from an EMBL/GenBank/DDBJ whole genome shotgun (WGS) entry which is preliminary data.</text>
</comment>
<dbReference type="Pfam" id="PF04055">
    <property type="entry name" value="Radical_SAM"/>
    <property type="match status" value="1"/>
</dbReference>
<evidence type="ECO:0000313" key="2">
    <source>
        <dbReference type="EMBL" id="KXB03469.1"/>
    </source>
</evidence>
<dbReference type="CDD" id="cd01335">
    <property type="entry name" value="Radical_SAM"/>
    <property type="match status" value="1"/>
</dbReference>
<organism evidence="2 3">
    <name type="scientific">candidate division MSBL1 archaeon SCGC-AAA261G05</name>
    <dbReference type="NCBI Taxonomy" id="1698276"/>
    <lineage>
        <taxon>Archaea</taxon>
        <taxon>Methanobacteriati</taxon>
        <taxon>Methanobacteriota</taxon>
        <taxon>candidate division MSBL1</taxon>
    </lineage>
</organism>
<evidence type="ECO:0000259" key="1">
    <source>
        <dbReference type="PROSITE" id="PS51918"/>
    </source>
</evidence>
<dbReference type="SMART" id="SM00729">
    <property type="entry name" value="Elp3"/>
    <property type="match status" value="1"/>
</dbReference>
<sequence>MMSKYRGGIFIGFSTCMPQGILPDWLYFSTFAPPVPRENGRAVFADFGLRMIEASLRENGFDESEVVVVHPDDLEKMVGPETEIVAIGGHDLLGINPPTSEFVELAATGPPYNRVKFLELLESPALRDVNVVVGGKSAWQVADERVMDRLGIDYVHIGEGERSIPEMFSKILNGEEVPRIVEGEEVPVEDIPNLRGWVIYGLVEIMRGCGRGCKFCTPGMQKLRHKPIDHILRDVKTNLEAGAKNIGLHSEDVLRYGTYEIAPNREKVLELFKKVSDLNGVKAMGTSHVALATVYHNPDLVRDVSEIFHTLPEQERIGTQTGIETGSPRLMEKHMRGKALPSSPEKWPEIVDQSLGLLDDNNWTPACTLINGLPGETRDDAAKTLELLDEIKNHTALIVPLNFVSMEGSSLSKENSLRAEGVYPEHWQILGECMEHDAEIARSLKSDKIRGNVLIKWLFEHFSDYLIKGAEKYAEGMKAGNPPKNYSEISEDYTVPEVLKTE</sequence>
<dbReference type="PANTHER" id="PTHR42731">
    <property type="entry name" value="SLL1084 PROTEIN"/>
    <property type="match status" value="1"/>
</dbReference>
<dbReference type="SFLD" id="SFLDG01082">
    <property type="entry name" value="B12-binding_domain_containing"/>
    <property type="match status" value="1"/>
</dbReference>
<dbReference type="EMBL" id="LHYA01000024">
    <property type="protein sequence ID" value="KXB03469.1"/>
    <property type="molecule type" value="Genomic_DNA"/>
</dbReference>
<dbReference type="GO" id="GO:0003824">
    <property type="term" value="F:catalytic activity"/>
    <property type="evidence" value="ECO:0007669"/>
    <property type="project" value="InterPro"/>
</dbReference>
<name>A0A133VAL0_9EURY</name>
<dbReference type="Gene3D" id="3.80.30.20">
    <property type="entry name" value="tm_1862 like domain"/>
    <property type="match status" value="1"/>
</dbReference>
<dbReference type="PROSITE" id="PS51918">
    <property type="entry name" value="RADICAL_SAM"/>
    <property type="match status" value="1"/>
</dbReference>
<dbReference type="InterPro" id="IPR007197">
    <property type="entry name" value="rSAM"/>
</dbReference>
<dbReference type="Gene3D" id="3.40.50.280">
    <property type="entry name" value="Cobalamin-binding domain"/>
    <property type="match status" value="1"/>
</dbReference>
<evidence type="ECO:0000313" key="3">
    <source>
        <dbReference type="Proteomes" id="UP000070405"/>
    </source>
</evidence>
<dbReference type="InterPro" id="IPR023404">
    <property type="entry name" value="rSAM_horseshoe"/>
</dbReference>
<dbReference type="InterPro" id="IPR006638">
    <property type="entry name" value="Elp3/MiaA/NifB-like_rSAM"/>
</dbReference>
<accession>A0A133VAL0</accession>
<protein>
    <recommendedName>
        <fullName evidence="1">Radical SAM core domain-containing protein</fullName>
    </recommendedName>
</protein>
<dbReference type="InterPro" id="IPR058240">
    <property type="entry name" value="rSAM_sf"/>
</dbReference>
<dbReference type="SUPFAM" id="SSF102114">
    <property type="entry name" value="Radical SAM enzymes"/>
    <property type="match status" value="1"/>
</dbReference>
<dbReference type="GO" id="GO:0051536">
    <property type="term" value="F:iron-sulfur cluster binding"/>
    <property type="evidence" value="ECO:0007669"/>
    <property type="project" value="InterPro"/>
</dbReference>
<proteinExistence type="predicted"/>
<gene>
    <name evidence="2" type="ORF">AKJ47_02185</name>
</gene>
<dbReference type="PANTHER" id="PTHR42731:SF4">
    <property type="entry name" value="RADICAL SAM DOMAIN PROTEIN"/>
    <property type="match status" value="1"/>
</dbReference>
<reference evidence="2 3" key="1">
    <citation type="journal article" date="2016" name="Sci. Rep.">
        <title>Metabolic traits of an uncultured archaeal lineage -MSBL1- from brine pools of the Red Sea.</title>
        <authorList>
            <person name="Mwirichia R."/>
            <person name="Alam I."/>
            <person name="Rashid M."/>
            <person name="Vinu M."/>
            <person name="Ba-Alawi W."/>
            <person name="Anthony Kamau A."/>
            <person name="Kamanda Ngugi D."/>
            <person name="Goker M."/>
            <person name="Klenk H.P."/>
            <person name="Bajic V."/>
            <person name="Stingl U."/>
        </authorList>
    </citation>
    <scope>NUCLEOTIDE SEQUENCE [LARGE SCALE GENOMIC DNA]</scope>
    <source>
        <strain evidence="2">SCGC-AAA261G05</strain>
    </source>
</reference>
<feature type="domain" description="Radical SAM core" evidence="1">
    <location>
        <begin position="195"/>
        <end position="432"/>
    </location>
</feature>
<dbReference type="AlphaFoldDB" id="A0A133VAL0"/>